<feature type="compositionally biased region" description="Basic and acidic residues" evidence="1">
    <location>
        <begin position="89"/>
        <end position="121"/>
    </location>
</feature>
<feature type="region of interest" description="Disordered" evidence="1">
    <location>
        <begin position="1"/>
        <end position="142"/>
    </location>
</feature>
<dbReference type="AlphaFoldDB" id="A0A7W7GQC5"/>
<dbReference type="EMBL" id="JACHNA010000001">
    <property type="protein sequence ID" value="MBB4736343.1"/>
    <property type="molecule type" value="Genomic_DNA"/>
</dbReference>
<feature type="compositionally biased region" description="Basic and acidic residues" evidence="1">
    <location>
        <begin position="15"/>
        <end position="38"/>
    </location>
</feature>
<organism evidence="2 3">
    <name type="scientific">Micrococcus cohnii</name>
    <dbReference type="NCBI Taxonomy" id="993416"/>
    <lineage>
        <taxon>Bacteria</taxon>
        <taxon>Bacillati</taxon>
        <taxon>Actinomycetota</taxon>
        <taxon>Actinomycetes</taxon>
        <taxon>Micrococcales</taxon>
        <taxon>Micrococcaceae</taxon>
        <taxon>Micrococcus</taxon>
    </lineage>
</organism>
<evidence type="ECO:0000256" key="1">
    <source>
        <dbReference type="SAM" id="MobiDB-lite"/>
    </source>
</evidence>
<feature type="region of interest" description="Disordered" evidence="1">
    <location>
        <begin position="251"/>
        <end position="272"/>
    </location>
</feature>
<feature type="compositionally biased region" description="Low complexity" evidence="1">
    <location>
        <begin position="256"/>
        <end position="272"/>
    </location>
</feature>
<evidence type="ECO:0000313" key="2">
    <source>
        <dbReference type="EMBL" id="MBB4736343.1"/>
    </source>
</evidence>
<comment type="caution">
    <text evidence="2">The sequence shown here is derived from an EMBL/GenBank/DDBJ whole genome shotgun (WGS) entry which is preliminary data.</text>
</comment>
<feature type="compositionally biased region" description="Polar residues" evidence="1">
    <location>
        <begin position="1"/>
        <end position="14"/>
    </location>
</feature>
<proteinExistence type="predicted"/>
<dbReference type="RefSeq" id="WP_343059343.1">
    <property type="nucleotide sequence ID" value="NZ_JACHNA010000001.1"/>
</dbReference>
<evidence type="ECO:0000313" key="3">
    <source>
        <dbReference type="Proteomes" id="UP000540191"/>
    </source>
</evidence>
<dbReference type="Proteomes" id="UP000540191">
    <property type="component" value="Unassembled WGS sequence"/>
</dbReference>
<keyword evidence="3" id="KW-1185">Reference proteome</keyword>
<sequence length="272" mass="28751">MSTQYNDPRIPQTNDPDRIRAEIERTRSDLGHDVDALAEKVSPTKAVSRQTHRVRDGLSTVKESIMGTDPNTQHPGPRHAEASGPSTMDKAKAAAHEVADQARAHTHDAVDQARGLAHDAQGEAQYAAGRTRGHAQHAGDQVRDAAGTVQNQVRTAPAQIRRQTKGNPLAAGMIAFGAGWLVSTLLPGTRAEQQAAQQLHDHSGPIVDEAKNIAGQFRDDMQPAAQEAVAAVKDRASDGVDAVTADGAQKADALKGEAQQAAGEVQGAARQH</sequence>
<protein>
    <submittedName>
        <fullName evidence="2">Gas vesicle protein</fullName>
    </submittedName>
</protein>
<reference evidence="2 3" key="1">
    <citation type="submission" date="2020-08" db="EMBL/GenBank/DDBJ databases">
        <title>Sequencing the genomes of 1000 actinobacteria strains.</title>
        <authorList>
            <person name="Klenk H.-P."/>
        </authorList>
    </citation>
    <scope>NUCLEOTIDE SEQUENCE [LARGE SCALE GENOMIC DNA]</scope>
    <source>
        <strain evidence="2 3">DSM 23974</strain>
    </source>
</reference>
<name>A0A7W7GQC5_9MICC</name>
<gene>
    <name evidence="2" type="ORF">HDA30_001851</name>
</gene>
<dbReference type="Pfam" id="PF12277">
    <property type="entry name" value="DUF3618"/>
    <property type="match status" value="1"/>
</dbReference>
<accession>A0A7W7GQC5</accession>
<dbReference type="InterPro" id="IPR022062">
    <property type="entry name" value="DUF3618"/>
</dbReference>